<evidence type="ECO:0000256" key="1">
    <source>
        <dbReference type="SAM" id="Phobius"/>
    </source>
</evidence>
<evidence type="ECO:0000313" key="4">
    <source>
        <dbReference type="Proteomes" id="UP000534306"/>
    </source>
</evidence>
<proteinExistence type="predicted"/>
<gene>
    <name evidence="2" type="ORF">HNR71_002785</name>
    <name evidence="3" type="ORF">HPO96_31900</name>
</gene>
<dbReference type="AlphaFoldDB" id="A0A7Y4L5P4"/>
<keyword evidence="3" id="KW-0808">Transferase</keyword>
<dbReference type="PANTHER" id="PTHR43685:SF3">
    <property type="entry name" value="SLR2126 PROTEIN"/>
    <property type="match status" value="1"/>
</dbReference>
<feature type="transmembrane region" description="Helical" evidence="1">
    <location>
        <begin position="586"/>
        <end position="602"/>
    </location>
</feature>
<feature type="transmembrane region" description="Helical" evidence="1">
    <location>
        <begin position="765"/>
        <end position="786"/>
    </location>
</feature>
<dbReference type="RefSeq" id="WP_171678093.1">
    <property type="nucleotide sequence ID" value="NZ_BAAAGT010000008.1"/>
</dbReference>
<keyword evidence="1" id="KW-1133">Transmembrane helix</keyword>
<keyword evidence="4" id="KW-1185">Reference proteome</keyword>
<evidence type="ECO:0000313" key="3">
    <source>
        <dbReference type="EMBL" id="NOL44865.1"/>
    </source>
</evidence>
<dbReference type="InterPro" id="IPR029044">
    <property type="entry name" value="Nucleotide-diphossugar_trans"/>
</dbReference>
<feature type="transmembrane region" description="Helical" evidence="1">
    <location>
        <begin position="713"/>
        <end position="733"/>
    </location>
</feature>
<protein>
    <submittedName>
        <fullName evidence="2 3">Glycosyltransferase</fullName>
    </submittedName>
</protein>
<sequence>MEQEAPAGWEFFDSVDFPTDHIDDPMGRPRIRHVVTAVVVGHEGAAWLPRLSEALWALNPRPDRLIAVDTGSTDETAELLAAMPGVEPVVSVSARTGFGTAVSRGVEAVGFAPIPSPYGPYGDDAQIPVVEWLWLLHDDCAPAPKALEKLLLQATTAPDVGIWGPKLRLWPRDRELLEVGVTTSLGGRRDTGIESGELDQGQHDQPRNVLAVSSAGMLVRRDVWESLRGFDPRLPMFRDDIDFGWRASRAGYQVGVAPDAVVYHAQAAATGERALAGTRRHAYQLDRAHAYYTVLANAPGKLVPLLILRFLLGTILRSVWFLLGKTPSGAVDEWTALLGTVLAGGWTQARKDRRSLDRVPYEDIKGLFSRSVNALRHNLEETTSTISERIREAWADEPEEQVVTTARRAKSTARVAVDQPRWRRQLIRRPFLVAWVVLALGSFVAARSLIGSGVLRSSLLLPAHESLGALWHAAASAPPGVTPPAWLAQFWAFSTVMFGPSGATNILLLGAVPLAGLAAWALLRSFIVDRVARAWGASAYGIAVFTNGAITQGRLGTVVAAIVLPLLGAAVHTVARRRRVIIQGSWRAAWFAGICQAVLFAFTPALGVLVGITLVIGAVLGLGWRRQGRQLVFSVVLGMVLVLPWTIQLVLHPSLLGQEAGGRPTAAIGPGDSLAHLLTGTPVGGPTPWWFALPLILVALVSLVRESRQRYELLGWAAALAGLVGTLVASRLGGGSGPLMFLMTAGWIVAVTVAWDAVGKTSDLIAQGVLGLVLVTTIITSGFWLVRGMDGPLFRGPAQDLPAYLVAAQGPPTENSILVVRKTTGGAMRYTLVKDGGPRMGAVEAAPKPEQSKPITDVLSTLGGGGSGEEGRQLAALAVDYVYLPAPVDATLQSTLDSLPGLTRASANEGDASWLVDRSAGTGESPLKDVTHSFWRILGLIGWIIALVFCLPTVRRTVAVPHGTHARRDR</sequence>
<feature type="transmembrane region" description="Helical" evidence="1">
    <location>
        <begin position="934"/>
        <end position="954"/>
    </location>
</feature>
<name>A0A7Y4L5P4_9ACTN</name>
<dbReference type="EMBL" id="JACHKF010000001">
    <property type="protein sequence ID" value="MBB6567148.1"/>
    <property type="molecule type" value="Genomic_DNA"/>
</dbReference>
<feature type="transmembrane region" description="Helical" evidence="1">
    <location>
        <begin position="687"/>
        <end position="704"/>
    </location>
</feature>
<dbReference type="EMBL" id="JABJRC010000009">
    <property type="protein sequence ID" value="NOL44865.1"/>
    <property type="molecule type" value="Genomic_DNA"/>
</dbReference>
<feature type="transmembrane region" description="Helical" evidence="1">
    <location>
        <begin position="556"/>
        <end position="574"/>
    </location>
</feature>
<dbReference type="Proteomes" id="UP000553957">
    <property type="component" value="Unassembled WGS sequence"/>
</dbReference>
<keyword evidence="1" id="KW-0812">Transmembrane</keyword>
<reference evidence="3 4" key="1">
    <citation type="submission" date="2020-05" db="EMBL/GenBank/DDBJ databases">
        <title>Genome sequence of Kribbella sandramycini ATCC 39419.</title>
        <authorList>
            <person name="Maclea K.S."/>
            <person name="Fair J.L."/>
        </authorList>
    </citation>
    <scope>NUCLEOTIDE SEQUENCE [LARGE SCALE GENOMIC DNA]</scope>
    <source>
        <strain evidence="3 4">ATCC 39419</strain>
    </source>
</reference>
<dbReference type="Gene3D" id="3.90.550.10">
    <property type="entry name" value="Spore Coat Polysaccharide Biosynthesis Protein SpsA, Chain A"/>
    <property type="match status" value="1"/>
</dbReference>
<dbReference type="InterPro" id="IPR050834">
    <property type="entry name" value="Glycosyltransf_2"/>
</dbReference>
<feature type="transmembrane region" description="Helical" evidence="1">
    <location>
        <begin position="503"/>
        <end position="522"/>
    </location>
</feature>
<organism evidence="3 4">
    <name type="scientific">Kribbella sandramycini</name>
    <dbReference type="NCBI Taxonomy" id="60450"/>
    <lineage>
        <taxon>Bacteria</taxon>
        <taxon>Bacillati</taxon>
        <taxon>Actinomycetota</taxon>
        <taxon>Actinomycetes</taxon>
        <taxon>Propionibacteriales</taxon>
        <taxon>Kribbellaceae</taxon>
        <taxon>Kribbella</taxon>
    </lineage>
</organism>
<evidence type="ECO:0000313" key="2">
    <source>
        <dbReference type="EMBL" id="MBB6567148.1"/>
    </source>
</evidence>
<reference evidence="2 5" key="2">
    <citation type="submission" date="2020-08" db="EMBL/GenBank/DDBJ databases">
        <title>Sequencing the genomes of 1000 actinobacteria strains.</title>
        <authorList>
            <person name="Klenk H.-P."/>
        </authorList>
    </citation>
    <scope>NUCLEOTIDE SEQUENCE [LARGE SCALE GENOMIC DNA]</scope>
    <source>
        <strain evidence="2 5">DSM 15626</strain>
    </source>
</reference>
<dbReference type="Proteomes" id="UP000534306">
    <property type="component" value="Unassembled WGS sequence"/>
</dbReference>
<dbReference type="Pfam" id="PF13641">
    <property type="entry name" value="Glyco_tranf_2_3"/>
    <property type="match status" value="1"/>
</dbReference>
<keyword evidence="1" id="KW-0472">Membrane</keyword>
<feature type="transmembrane region" description="Helical" evidence="1">
    <location>
        <begin position="739"/>
        <end position="758"/>
    </location>
</feature>
<feature type="transmembrane region" description="Helical" evidence="1">
    <location>
        <begin position="631"/>
        <end position="651"/>
    </location>
</feature>
<evidence type="ECO:0000313" key="5">
    <source>
        <dbReference type="Proteomes" id="UP000553957"/>
    </source>
</evidence>
<accession>A0A7Y4L5P4</accession>
<dbReference type="SUPFAM" id="SSF53448">
    <property type="entry name" value="Nucleotide-diphospho-sugar transferases"/>
    <property type="match status" value="1"/>
</dbReference>
<dbReference type="GO" id="GO:0016740">
    <property type="term" value="F:transferase activity"/>
    <property type="evidence" value="ECO:0007669"/>
    <property type="project" value="UniProtKB-KW"/>
</dbReference>
<feature type="transmembrane region" description="Helical" evidence="1">
    <location>
        <begin position="431"/>
        <end position="450"/>
    </location>
</feature>
<comment type="caution">
    <text evidence="3">The sequence shown here is derived from an EMBL/GenBank/DDBJ whole genome shotgun (WGS) entry which is preliminary data.</text>
</comment>
<dbReference type="PANTHER" id="PTHR43685">
    <property type="entry name" value="GLYCOSYLTRANSFERASE"/>
    <property type="match status" value="1"/>
</dbReference>